<accession>A0ABS8SD19</accession>
<dbReference type="Proteomes" id="UP000823775">
    <property type="component" value="Unassembled WGS sequence"/>
</dbReference>
<comment type="caution">
    <text evidence="8">The sequence shown here is derived from an EMBL/GenBank/DDBJ whole genome shotgun (WGS) entry which is preliminary data.</text>
</comment>
<comment type="similarity">
    <text evidence="2 7">Belongs to the purine permeases (TC 2.A.7.14) family.</text>
</comment>
<dbReference type="InterPro" id="IPR037185">
    <property type="entry name" value="EmrE-like"/>
</dbReference>
<evidence type="ECO:0000256" key="3">
    <source>
        <dbReference type="ARBA" id="ARBA00022448"/>
    </source>
</evidence>
<evidence type="ECO:0000313" key="8">
    <source>
        <dbReference type="EMBL" id="MCD7456776.1"/>
    </source>
</evidence>
<evidence type="ECO:0000313" key="9">
    <source>
        <dbReference type="Proteomes" id="UP000823775"/>
    </source>
</evidence>
<sequence>MTTPLRLKRGTFVKEKIVSRQNARLRYGWSHRFYRFIHEPKQFCRFSHEPQQPTSEFLTVAKAAGFAHVVAQRVRLILPKADWGRSRKNEETYPTNFEHNYVCKRQLWRGPLISRLYFIHGGQRIWLSSWLQTVACPLILTLLAFAYFQRRKIEGPAAKILFITGVGIIAGLDGYLISWGPAKLPVSTSSLINATQLAFTALFAVLLMKQKLTAYSKCSVVRLIAGAATLVLRSNGDRPAGESGKEYMLGFVMTVMGAVCFGLMLPLIELIYVKAKQAITYTTVLEIQMIIGISATAFCNRWNDY</sequence>
<keyword evidence="4 7" id="KW-0812">Transmembrane</keyword>
<feature type="transmembrane region" description="Helical" evidence="7">
    <location>
        <begin position="220"/>
        <end position="236"/>
    </location>
</feature>
<feature type="transmembrane region" description="Helical" evidence="7">
    <location>
        <begin position="248"/>
        <end position="272"/>
    </location>
</feature>
<dbReference type="PANTHER" id="PTHR31376">
    <property type="entry name" value="OS09G0467300 PROTEIN-RELATED"/>
    <property type="match status" value="1"/>
</dbReference>
<organism evidence="8 9">
    <name type="scientific">Datura stramonium</name>
    <name type="common">Jimsonweed</name>
    <name type="synonym">Common thornapple</name>
    <dbReference type="NCBI Taxonomy" id="4076"/>
    <lineage>
        <taxon>Eukaryota</taxon>
        <taxon>Viridiplantae</taxon>
        <taxon>Streptophyta</taxon>
        <taxon>Embryophyta</taxon>
        <taxon>Tracheophyta</taxon>
        <taxon>Spermatophyta</taxon>
        <taxon>Magnoliopsida</taxon>
        <taxon>eudicotyledons</taxon>
        <taxon>Gunneridae</taxon>
        <taxon>Pentapetalae</taxon>
        <taxon>asterids</taxon>
        <taxon>lamiids</taxon>
        <taxon>Solanales</taxon>
        <taxon>Solanaceae</taxon>
        <taxon>Solanoideae</taxon>
        <taxon>Datureae</taxon>
        <taxon>Datura</taxon>
    </lineage>
</organism>
<evidence type="ECO:0000256" key="5">
    <source>
        <dbReference type="ARBA" id="ARBA00022989"/>
    </source>
</evidence>
<evidence type="ECO:0000256" key="4">
    <source>
        <dbReference type="ARBA" id="ARBA00022692"/>
    </source>
</evidence>
<reference evidence="8 9" key="1">
    <citation type="journal article" date="2021" name="BMC Genomics">
        <title>Datura genome reveals duplications of psychoactive alkaloid biosynthetic genes and high mutation rate following tissue culture.</title>
        <authorList>
            <person name="Rajewski A."/>
            <person name="Carter-House D."/>
            <person name="Stajich J."/>
            <person name="Litt A."/>
        </authorList>
    </citation>
    <scope>NUCLEOTIDE SEQUENCE [LARGE SCALE GENOMIC DNA]</scope>
    <source>
        <strain evidence="8">AR-01</strain>
    </source>
</reference>
<name>A0ABS8SD19_DATST</name>
<comment type="subcellular location">
    <subcellularLocation>
        <location evidence="1 7">Membrane</location>
        <topology evidence="1 7">Multi-pass membrane protein</topology>
    </subcellularLocation>
</comment>
<protein>
    <recommendedName>
        <fullName evidence="7">Probable purine permease</fullName>
    </recommendedName>
</protein>
<feature type="transmembrane region" description="Helical" evidence="7">
    <location>
        <begin position="160"/>
        <end position="178"/>
    </location>
</feature>
<dbReference type="EMBL" id="JACEIK010000422">
    <property type="protein sequence ID" value="MCD7456776.1"/>
    <property type="molecule type" value="Genomic_DNA"/>
</dbReference>
<keyword evidence="9" id="KW-1185">Reference proteome</keyword>
<dbReference type="SUPFAM" id="SSF103481">
    <property type="entry name" value="Multidrug resistance efflux transporter EmrE"/>
    <property type="match status" value="1"/>
</dbReference>
<comment type="caution">
    <text evidence="7">Lacks conserved residue(s) required for the propagation of feature annotation.</text>
</comment>
<gene>
    <name evidence="8" type="ORF">HAX54_033049</name>
</gene>
<keyword evidence="3 7" id="KW-0813">Transport</keyword>
<keyword evidence="5 7" id="KW-1133">Transmembrane helix</keyword>
<feature type="transmembrane region" description="Helical" evidence="7">
    <location>
        <begin position="125"/>
        <end position="148"/>
    </location>
</feature>
<feature type="transmembrane region" description="Helical" evidence="7">
    <location>
        <begin position="190"/>
        <end position="208"/>
    </location>
</feature>
<proteinExistence type="inferred from homology"/>
<dbReference type="Pfam" id="PF16913">
    <property type="entry name" value="PUNUT"/>
    <property type="match status" value="1"/>
</dbReference>
<evidence type="ECO:0000256" key="2">
    <source>
        <dbReference type="ARBA" id="ARBA00006213"/>
    </source>
</evidence>
<evidence type="ECO:0000256" key="7">
    <source>
        <dbReference type="RuleBase" id="RU368015"/>
    </source>
</evidence>
<evidence type="ECO:0000256" key="6">
    <source>
        <dbReference type="ARBA" id="ARBA00023136"/>
    </source>
</evidence>
<evidence type="ECO:0000256" key="1">
    <source>
        <dbReference type="ARBA" id="ARBA00004141"/>
    </source>
</evidence>
<keyword evidence="6 7" id="KW-0472">Membrane</keyword>
<dbReference type="PANTHER" id="PTHR31376:SF92">
    <property type="entry name" value="PURINE PERMEASE-RELATED"/>
    <property type="match status" value="1"/>
</dbReference>
<dbReference type="InterPro" id="IPR030182">
    <property type="entry name" value="PUP_plant"/>
</dbReference>